<dbReference type="AlphaFoldDB" id="A0A812PZY4"/>
<accession>A0A812PZY4</accession>
<dbReference type="Gene3D" id="2.60.40.150">
    <property type="entry name" value="C2 domain"/>
    <property type="match status" value="1"/>
</dbReference>
<organism evidence="3 4">
    <name type="scientific">Symbiodinium natans</name>
    <dbReference type="NCBI Taxonomy" id="878477"/>
    <lineage>
        <taxon>Eukaryota</taxon>
        <taxon>Sar</taxon>
        <taxon>Alveolata</taxon>
        <taxon>Dinophyceae</taxon>
        <taxon>Suessiales</taxon>
        <taxon>Symbiodiniaceae</taxon>
        <taxon>Symbiodinium</taxon>
    </lineage>
</organism>
<dbReference type="InterPro" id="IPR004276">
    <property type="entry name" value="GlycoTrans_28_N"/>
</dbReference>
<protein>
    <submittedName>
        <fullName evidence="3">UGT80A2 protein</fullName>
    </submittedName>
</protein>
<reference evidence="3" key="1">
    <citation type="submission" date="2021-02" db="EMBL/GenBank/DDBJ databases">
        <authorList>
            <person name="Dougan E. K."/>
            <person name="Rhodes N."/>
            <person name="Thang M."/>
            <person name="Chan C."/>
        </authorList>
    </citation>
    <scope>NUCLEOTIDE SEQUENCE</scope>
</reference>
<dbReference type="GO" id="GO:0005975">
    <property type="term" value="P:carbohydrate metabolic process"/>
    <property type="evidence" value="ECO:0007669"/>
    <property type="project" value="InterPro"/>
</dbReference>
<evidence type="ECO:0000313" key="3">
    <source>
        <dbReference type="EMBL" id="CAE7352899.1"/>
    </source>
</evidence>
<dbReference type="Pfam" id="PF03033">
    <property type="entry name" value="Glyco_transf_28"/>
    <property type="match status" value="1"/>
</dbReference>
<dbReference type="InterPro" id="IPR000008">
    <property type="entry name" value="C2_dom"/>
</dbReference>
<comment type="caution">
    <text evidence="3">The sequence shown here is derived from an EMBL/GenBank/DDBJ whole genome shotgun (WGS) entry which is preliminary data.</text>
</comment>
<dbReference type="Proteomes" id="UP000604046">
    <property type="component" value="Unassembled WGS sequence"/>
</dbReference>
<dbReference type="SUPFAM" id="SSF53756">
    <property type="entry name" value="UDP-Glycosyltransferase/glycogen phosphorylase"/>
    <property type="match status" value="1"/>
</dbReference>
<dbReference type="PANTHER" id="PTHR48050:SF13">
    <property type="entry name" value="STEROL 3-BETA-GLUCOSYLTRANSFERASE UGT80A2"/>
    <property type="match status" value="1"/>
</dbReference>
<feature type="domain" description="C2" evidence="2">
    <location>
        <begin position="102"/>
        <end position="252"/>
    </location>
</feature>
<dbReference type="InterPro" id="IPR035892">
    <property type="entry name" value="C2_domain_sf"/>
</dbReference>
<keyword evidence="4" id="KW-1185">Reference proteome</keyword>
<dbReference type="Gene3D" id="3.40.50.2000">
    <property type="entry name" value="Glycogen Phosphorylase B"/>
    <property type="match status" value="2"/>
</dbReference>
<dbReference type="EMBL" id="CAJNDS010002152">
    <property type="protein sequence ID" value="CAE7352899.1"/>
    <property type="molecule type" value="Genomic_DNA"/>
</dbReference>
<dbReference type="SUPFAM" id="SSF49562">
    <property type="entry name" value="C2 domain (Calcium/lipid-binding domain, CaLB)"/>
    <property type="match status" value="1"/>
</dbReference>
<dbReference type="InterPro" id="IPR050426">
    <property type="entry name" value="Glycosyltransferase_28"/>
</dbReference>
<dbReference type="PANTHER" id="PTHR48050">
    <property type="entry name" value="STEROL 3-BETA-GLUCOSYLTRANSFERASE"/>
    <property type="match status" value="1"/>
</dbReference>
<dbReference type="CDD" id="cd00030">
    <property type="entry name" value="C2"/>
    <property type="match status" value="1"/>
</dbReference>
<feature type="region of interest" description="Disordered" evidence="1">
    <location>
        <begin position="792"/>
        <end position="836"/>
    </location>
</feature>
<sequence>MLKTVVKQFQRLFSEMQHTSLCVMQDGPTKVIQEEVESVPWELRGTKEFNQLRKLLKDSTPYAFGIVLKSAVNVPELSRRRRATVPRASATILAPPLAAGAFCGGPAAMVAGLAVGATAYGVSRGRMNAKYPNGFCDPVALVEILHQEETLAAARSHVATKTRNPVWNQTLSLPCASDPHLMQQGCSWARRDRKSTKLAAARNVPPAQWDVEATTVRVTLYDKSVGPMNQTIGEVSIPLRQLLEDSETEATYLLSDAAGEAVLGTQPPHLPCKISLSVVQESLPKNWPAPHMLKSNSSTRYPVHVFMMTRGTRGDVQPFVALARGLAERLGWLVTICTEESHAAFVAKHSVVQNGKIRFRPSGGNTEARMDTVGAHFLLAHRAEFLQMIALSRSEAEFFSSATVFVDSVKAMESEPKPVDLIMFGFTLAGVAALVGEHCQKPVVGLILQPSCIPSKVEDWKAIHAIHSPDGKSLLDTIDEMAFTSHSSLKLLKDLAEKNPFASWNLNRLRKLFGLGPANTWQAYNQAKVPIIIPMPPGTFQRPQDWPSNIIQTDFIFLRSQASGEKKSLGEVGGFIEAARQAGKKLCLITFSSMPVPRRTLLRIIVKMVSEAKFDIAVLYVGRIEEGPEDLERAARQFKEQNRFFEARAVDFGLLFPEMDCFVVHGGLGTTVEALRTRKPCCVTGPLLMDQRFWGYVCHEKGVGPKPVFISDFEKHCVEFVNNAVDPEDPERWQAIARDGDWGNVEDDGIEENVRCIQHLLSDLEPLVTRSEAQEDSWSQKQWLCCSTGRVSEPERPVEDTSSNHSVRLAAELTSSQGVTPERASGPKAFPPAARL</sequence>
<proteinExistence type="predicted"/>
<dbReference type="OrthoDB" id="413488at2759"/>
<evidence type="ECO:0000313" key="4">
    <source>
        <dbReference type="Proteomes" id="UP000604046"/>
    </source>
</evidence>
<dbReference type="GO" id="GO:0016758">
    <property type="term" value="F:hexosyltransferase activity"/>
    <property type="evidence" value="ECO:0007669"/>
    <property type="project" value="InterPro"/>
</dbReference>
<evidence type="ECO:0000256" key="1">
    <source>
        <dbReference type="SAM" id="MobiDB-lite"/>
    </source>
</evidence>
<dbReference type="PROSITE" id="PS50004">
    <property type="entry name" value="C2"/>
    <property type="match status" value="1"/>
</dbReference>
<gene>
    <name evidence="3" type="primary">UGT80A2</name>
    <name evidence="3" type="ORF">SNAT2548_LOCUS18634</name>
</gene>
<dbReference type="Pfam" id="PF00168">
    <property type="entry name" value="C2"/>
    <property type="match status" value="2"/>
</dbReference>
<dbReference type="SMART" id="SM00239">
    <property type="entry name" value="C2"/>
    <property type="match status" value="1"/>
</dbReference>
<evidence type="ECO:0000259" key="2">
    <source>
        <dbReference type="PROSITE" id="PS50004"/>
    </source>
</evidence>
<name>A0A812PZY4_9DINO</name>